<keyword evidence="4 9" id="KW-0812">Transmembrane</keyword>
<dbReference type="HAMAP" id="MF_00161">
    <property type="entry name" value="LspA"/>
    <property type="match status" value="1"/>
</dbReference>
<organism evidence="11 12">
    <name type="scientific">Mucilaginibacter gossypii</name>
    <dbReference type="NCBI Taxonomy" id="551996"/>
    <lineage>
        <taxon>Bacteria</taxon>
        <taxon>Pseudomonadati</taxon>
        <taxon>Bacteroidota</taxon>
        <taxon>Sphingobacteriia</taxon>
        <taxon>Sphingobacteriales</taxon>
        <taxon>Sphingobacteriaceae</taxon>
        <taxon>Mucilaginibacter</taxon>
    </lineage>
</organism>
<dbReference type="PANTHER" id="PTHR33695">
    <property type="entry name" value="LIPOPROTEIN SIGNAL PEPTIDASE"/>
    <property type="match status" value="1"/>
</dbReference>
<dbReference type="Pfam" id="PF01252">
    <property type="entry name" value="Peptidase_A8"/>
    <property type="match status" value="1"/>
</dbReference>
<dbReference type="GO" id="GO:0005886">
    <property type="term" value="C:plasma membrane"/>
    <property type="evidence" value="ECO:0007669"/>
    <property type="project" value="UniProtKB-SubCell"/>
</dbReference>
<evidence type="ECO:0000256" key="7">
    <source>
        <dbReference type="ARBA" id="ARBA00022989"/>
    </source>
</evidence>
<feature type="transmembrane region" description="Helical" evidence="9">
    <location>
        <begin position="135"/>
        <end position="155"/>
    </location>
</feature>
<feature type="transmembrane region" description="Helical" evidence="9">
    <location>
        <begin position="71"/>
        <end position="91"/>
    </location>
</feature>
<keyword evidence="6 9" id="KW-0378">Hydrolase</keyword>
<evidence type="ECO:0000256" key="5">
    <source>
        <dbReference type="ARBA" id="ARBA00022750"/>
    </source>
</evidence>
<evidence type="ECO:0000313" key="11">
    <source>
        <dbReference type="EMBL" id="SDG65176.1"/>
    </source>
</evidence>
<feature type="transmembrane region" description="Helical" evidence="9">
    <location>
        <begin position="5"/>
        <end position="22"/>
    </location>
</feature>
<dbReference type="PRINTS" id="PR00781">
    <property type="entry name" value="LIPOSIGPTASE"/>
</dbReference>
<proteinExistence type="inferred from homology"/>
<keyword evidence="8 9" id="KW-0472">Membrane</keyword>
<feature type="transmembrane region" description="Helical" evidence="9">
    <location>
        <begin position="98"/>
        <end position="115"/>
    </location>
</feature>
<dbReference type="STRING" id="551996.SAMN05192573_104248"/>
<keyword evidence="2 9" id="KW-1003">Cell membrane</keyword>
<evidence type="ECO:0000256" key="3">
    <source>
        <dbReference type="ARBA" id="ARBA00022670"/>
    </source>
</evidence>
<dbReference type="GO" id="GO:0004190">
    <property type="term" value="F:aspartic-type endopeptidase activity"/>
    <property type="evidence" value="ECO:0007669"/>
    <property type="project" value="UniProtKB-UniRule"/>
</dbReference>
<feature type="active site" evidence="9">
    <location>
        <position position="125"/>
    </location>
</feature>
<sequence>MNKKGILRILGIVLVLVLSIGLDRVTKIYVREHIHITDNIFVIKNFFTILHAENTGAFLSLGDSLQNPWKFILLSLLPLLALAFGVFYVMLKPSIGKLTTTGIVLVIAGGAGNLYDRVLYGSVTDFMHMNFGIFQTGVFNVADVSIMIGMGLILLESWQKDRKAKKEQGTPDTETLAA</sequence>
<keyword evidence="5 9" id="KW-0064">Aspartyl protease</keyword>
<keyword evidence="3 9" id="KW-0645">Protease</keyword>
<dbReference type="EC" id="3.4.23.36" evidence="9"/>
<accession>A0A1G7VZH2</accession>
<gene>
    <name evidence="9" type="primary">lspA</name>
    <name evidence="11" type="ORF">SAMN05192573_104248</name>
</gene>
<evidence type="ECO:0000313" key="12">
    <source>
        <dbReference type="Proteomes" id="UP000199705"/>
    </source>
</evidence>
<dbReference type="PANTHER" id="PTHR33695:SF1">
    <property type="entry name" value="LIPOPROTEIN SIGNAL PEPTIDASE"/>
    <property type="match status" value="1"/>
</dbReference>
<protein>
    <recommendedName>
        <fullName evidence="9">Lipoprotein signal peptidase</fullName>
        <ecNumber evidence="9">3.4.23.36</ecNumber>
    </recommendedName>
    <alternativeName>
        <fullName evidence="9">Prolipoprotein signal peptidase</fullName>
    </alternativeName>
    <alternativeName>
        <fullName evidence="9">Signal peptidase II</fullName>
        <shortName evidence="9">SPase II</shortName>
    </alternativeName>
</protein>
<evidence type="ECO:0000256" key="2">
    <source>
        <dbReference type="ARBA" id="ARBA00022475"/>
    </source>
</evidence>
<dbReference type="RefSeq" id="WP_091165628.1">
    <property type="nucleotide sequence ID" value="NZ_FNCG01000004.1"/>
</dbReference>
<evidence type="ECO:0000256" key="6">
    <source>
        <dbReference type="ARBA" id="ARBA00022801"/>
    </source>
</evidence>
<evidence type="ECO:0000256" key="8">
    <source>
        <dbReference type="ARBA" id="ARBA00023136"/>
    </source>
</evidence>
<comment type="subcellular location">
    <subcellularLocation>
        <location evidence="9">Cell membrane</location>
        <topology evidence="9">Multi-pass membrane protein</topology>
    </subcellularLocation>
</comment>
<dbReference type="GO" id="GO:0006508">
    <property type="term" value="P:proteolysis"/>
    <property type="evidence" value="ECO:0007669"/>
    <property type="project" value="UniProtKB-KW"/>
</dbReference>
<dbReference type="EMBL" id="FNCG01000004">
    <property type="protein sequence ID" value="SDG65176.1"/>
    <property type="molecule type" value="Genomic_DNA"/>
</dbReference>
<dbReference type="Proteomes" id="UP000199705">
    <property type="component" value="Unassembled WGS sequence"/>
</dbReference>
<comment type="catalytic activity">
    <reaction evidence="9">
        <text>Release of signal peptides from bacterial membrane prolipoproteins. Hydrolyzes -Xaa-Yaa-Zaa-|-(S,diacylglyceryl)Cys-, in which Xaa is hydrophobic (preferably Leu), and Yaa (Ala or Ser) and Zaa (Gly or Ala) have small, neutral side chains.</text>
        <dbReference type="EC" id="3.4.23.36"/>
    </reaction>
</comment>
<dbReference type="NCBIfam" id="TIGR00077">
    <property type="entry name" value="lspA"/>
    <property type="match status" value="1"/>
</dbReference>
<evidence type="ECO:0000256" key="10">
    <source>
        <dbReference type="RuleBase" id="RU004181"/>
    </source>
</evidence>
<dbReference type="AlphaFoldDB" id="A0A1G7VZH2"/>
<dbReference type="UniPathway" id="UPA00665"/>
<name>A0A1G7VZH2_9SPHI</name>
<keyword evidence="7 9" id="KW-1133">Transmembrane helix</keyword>
<feature type="active site" evidence="9">
    <location>
        <position position="143"/>
    </location>
</feature>
<evidence type="ECO:0000256" key="1">
    <source>
        <dbReference type="ARBA" id="ARBA00006139"/>
    </source>
</evidence>
<dbReference type="InterPro" id="IPR001872">
    <property type="entry name" value="Peptidase_A8"/>
</dbReference>
<comment type="similarity">
    <text evidence="1 9 10">Belongs to the peptidase A8 family.</text>
</comment>
<keyword evidence="12" id="KW-1185">Reference proteome</keyword>
<evidence type="ECO:0000256" key="9">
    <source>
        <dbReference type="HAMAP-Rule" id="MF_00161"/>
    </source>
</evidence>
<evidence type="ECO:0000256" key="4">
    <source>
        <dbReference type="ARBA" id="ARBA00022692"/>
    </source>
</evidence>
<comment type="function">
    <text evidence="9">This protein specifically catalyzes the removal of signal peptides from prolipoproteins.</text>
</comment>
<comment type="pathway">
    <text evidence="9">Protein modification; lipoprotein biosynthesis (signal peptide cleavage).</text>
</comment>
<reference evidence="12" key="1">
    <citation type="submission" date="2016-10" db="EMBL/GenBank/DDBJ databases">
        <authorList>
            <person name="Varghese N."/>
            <person name="Submissions S."/>
        </authorList>
    </citation>
    <scope>NUCLEOTIDE SEQUENCE [LARGE SCALE GENOMIC DNA]</scope>
    <source>
        <strain evidence="12">Gh-67</strain>
    </source>
</reference>